<evidence type="ECO:0000313" key="2">
    <source>
        <dbReference type="EMBL" id="MEA5666202.1"/>
    </source>
</evidence>
<organism evidence="2 3">
    <name type="scientific">Stenotrophomonas capsici</name>
    <dbReference type="NCBI Taxonomy" id="3110230"/>
    <lineage>
        <taxon>Bacteria</taxon>
        <taxon>Pseudomonadati</taxon>
        <taxon>Pseudomonadota</taxon>
        <taxon>Gammaproteobacteria</taxon>
        <taxon>Lysobacterales</taxon>
        <taxon>Lysobacteraceae</taxon>
        <taxon>Stenotrophomonas</taxon>
    </lineage>
</organism>
<keyword evidence="2" id="KW-0347">Helicase</keyword>
<reference evidence="2 3" key="1">
    <citation type="submission" date="2023-12" db="EMBL/GenBank/DDBJ databases">
        <title>Stenotrophomonas guangdongensis sp. nov., isolated from wilted pepper plants (Capsicum annuum).</title>
        <authorList>
            <person name="Qiu M."/>
            <person name="Li Y."/>
            <person name="Liu Q."/>
            <person name="Zhang X."/>
            <person name="Huang Y."/>
            <person name="Guo R."/>
            <person name="Hu M."/>
            <person name="Zhou J."/>
            <person name="Zhou X."/>
        </authorList>
    </citation>
    <scope>NUCLEOTIDE SEQUENCE [LARGE SCALE GENOMIC DNA]</scope>
    <source>
        <strain evidence="2 3">MH1</strain>
    </source>
</reference>
<gene>
    <name evidence="2" type="ORF">VA603_01440</name>
</gene>
<dbReference type="Pfam" id="PF13307">
    <property type="entry name" value="Helicase_C_2"/>
    <property type="match status" value="1"/>
</dbReference>
<keyword evidence="3" id="KW-1185">Reference proteome</keyword>
<keyword evidence="2" id="KW-0547">Nucleotide-binding</keyword>
<dbReference type="InterPro" id="IPR027417">
    <property type="entry name" value="P-loop_NTPase"/>
</dbReference>
<keyword evidence="2" id="KW-0378">Hydrolase</keyword>
<dbReference type="Proteomes" id="UP001301653">
    <property type="component" value="Unassembled WGS sequence"/>
</dbReference>
<dbReference type="InterPro" id="IPR006555">
    <property type="entry name" value="ATP-dep_Helicase_C"/>
</dbReference>
<accession>A0ABU5UYN7</accession>
<dbReference type="Gene3D" id="3.40.50.300">
    <property type="entry name" value="P-loop containing nucleotide triphosphate hydrolases"/>
    <property type="match status" value="1"/>
</dbReference>
<feature type="non-terminal residue" evidence="2">
    <location>
        <position position="1"/>
    </location>
</feature>
<evidence type="ECO:0000259" key="1">
    <source>
        <dbReference type="Pfam" id="PF13307"/>
    </source>
</evidence>
<proteinExistence type="predicted"/>
<name>A0ABU5UYN7_9GAMM</name>
<dbReference type="GO" id="GO:0004386">
    <property type="term" value="F:helicase activity"/>
    <property type="evidence" value="ECO:0007669"/>
    <property type="project" value="UniProtKB-KW"/>
</dbReference>
<evidence type="ECO:0000313" key="3">
    <source>
        <dbReference type="Proteomes" id="UP001301653"/>
    </source>
</evidence>
<keyword evidence="2" id="KW-0067">ATP-binding</keyword>
<sequence length="50" mass="5683">ALRTLTQFAGRLIRTSTDTGRVVILDSRLLTRRYGKRIIDALPPFKRVIG</sequence>
<protein>
    <submittedName>
        <fullName evidence="2">Helicase C-terminal domain-containing protein</fullName>
    </submittedName>
</protein>
<dbReference type="EMBL" id="JAYFUH010000044">
    <property type="protein sequence ID" value="MEA5666202.1"/>
    <property type="molecule type" value="Genomic_DNA"/>
</dbReference>
<comment type="caution">
    <text evidence="2">The sequence shown here is derived from an EMBL/GenBank/DDBJ whole genome shotgun (WGS) entry which is preliminary data.</text>
</comment>
<dbReference type="RefSeq" id="WP_323437737.1">
    <property type="nucleotide sequence ID" value="NZ_JAYFUH010000044.1"/>
</dbReference>
<feature type="domain" description="ATP-dependent helicase C-terminal" evidence="1">
    <location>
        <begin position="1"/>
        <end position="44"/>
    </location>
</feature>